<name>A0A3A9K6H8_9BACI</name>
<dbReference type="PANTHER" id="PTHR14911">
    <property type="entry name" value="THUMP DOMAIN-CONTAINING"/>
    <property type="match status" value="1"/>
</dbReference>
<accession>A0A3A9K6H8</accession>
<proteinExistence type="predicted"/>
<gene>
    <name evidence="2" type="ORF">CR203_17585</name>
</gene>
<evidence type="ECO:0000313" key="2">
    <source>
        <dbReference type="EMBL" id="RKL66102.1"/>
    </source>
</evidence>
<dbReference type="Pfam" id="PF01170">
    <property type="entry name" value="UPF0020"/>
    <property type="match status" value="1"/>
</dbReference>
<protein>
    <submittedName>
        <fullName evidence="2">RNA methyltransferase</fullName>
    </submittedName>
</protein>
<organism evidence="2 3">
    <name type="scientific">Salipaludibacillus neizhouensis</name>
    <dbReference type="NCBI Taxonomy" id="885475"/>
    <lineage>
        <taxon>Bacteria</taxon>
        <taxon>Bacillati</taxon>
        <taxon>Bacillota</taxon>
        <taxon>Bacilli</taxon>
        <taxon>Bacillales</taxon>
        <taxon>Bacillaceae</taxon>
    </lineage>
</organism>
<keyword evidence="2" id="KW-0808">Transferase</keyword>
<evidence type="ECO:0000259" key="1">
    <source>
        <dbReference type="Pfam" id="PF01170"/>
    </source>
</evidence>
<dbReference type="CDD" id="cd02440">
    <property type="entry name" value="AdoMet_MTases"/>
    <property type="match status" value="1"/>
</dbReference>
<dbReference type="InterPro" id="IPR029063">
    <property type="entry name" value="SAM-dependent_MTases_sf"/>
</dbReference>
<dbReference type="Gene3D" id="3.40.50.150">
    <property type="entry name" value="Vaccinia Virus protein VP39"/>
    <property type="match status" value="1"/>
</dbReference>
<dbReference type="OrthoDB" id="9791556at2"/>
<dbReference type="Proteomes" id="UP000281498">
    <property type="component" value="Unassembled WGS sequence"/>
</dbReference>
<sequence length="316" mass="35816">MTTVNEVKQSIYTYSYTKEERFICKLEMRAFFGFDSESNILETSVQVDPSRSPFMKERLDVLAEGSSIEEIIKKTEHIIFKEKTIKVVFIKNPSGESRSFSDRRDIEREVGFYLQGDVDLKEPEQLLGIMNLNGKWLFGALFLSESVWFKHQQKPYEYSTALSTRMARSVVNIAVPDPVGLKVIDPCCGIGTVLIEASSMGIDIVGSDMNPKVMYGSQKNLAHFGYETTPVNLADMRKISGDYDVAIIDMPYNLCSVITEEEQLEMFESARSFAKKVLVVTIDPVDKFISQAGFTIVDRCIATKNKTFFREVLVCE</sequence>
<dbReference type="SUPFAM" id="SSF53335">
    <property type="entry name" value="S-adenosyl-L-methionine-dependent methyltransferases"/>
    <property type="match status" value="1"/>
</dbReference>
<dbReference type="RefSeq" id="WP_110938174.1">
    <property type="nucleotide sequence ID" value="NZ_KZ614147.1"/>
</dbReference>
<dbReference type="InterPro" id="IPR000241">
    <property type="entry name" value="RlmKL-like_Mtase"/>
</dbReference>
<evidence type="ECO:0000313" key="3">
    <source>
        <dbReference type="Proteomes" id="UP000281498"/>
    </source>
</evidence>
<dbReference type="GO" id="GO:0016423">
    <property type="term" value="F:tRNA (guanine) methyltransferase activity"/>
    <property type="evidence" value="ECO:0007669"/>
    <property type="project" value="TreeGrafter"/>
</dbReference>
<feature type="domain" description="Ribosomal RNA large subunit methyltransferase K/L-like methyltransferase" evidence="1">
    <location>
        <begin position="154"/>
        <end position="277"/>
    </location>
</feature>
<keyword evidence="2" id="KW-0489">Methyltransferase</keyword>
<comment type="caution">
    <text evidence="2">The sequence shown here is derived from an EMBL/GenBank/DDBJ whole genome shotgun (WGS) entry which is preliminary data.</text>
</comment>
<dbReference type="PANTHER" id="PTHR14911:SF13">
    <property type="entry name" value="TRNA (GUANINE(6)-N2)-METHYLTRANSFERASE THUMP3"/>
    <property type="match status" value="1"/>
</dbReference>
<dbReference type="GO" id="GO:0030488">
    <property type="term" value="P:tRNA methylation"/>
    <property type="evidence" value="ECO:0007669"/>
    <property type="project" value="TreeGrafter"/>
</dbReference>
<dbReference type="EMBL" id="PDOE01000009">
    <property type="protein sequence ID" value="RKL66102.1"/>
    <property type="molecule type" value="Genomic_DNA"/>
</dbReference>
<dbReference type="AlphaFoldDB" id="A0A3A9K6H8"/>
<keyword evidence="3" id="KW-1185">Reference proteome</keyword>
<reference evidence="2 3" key="1">
    <citation type="submission" date="2017-10" db="EMBL/GenBank/DDBJ databases">
        <title>Bacillus sp. nov., a halophilic bacterium isolated from a Keqin Lake.</title>
        <authorList>
            <person name="Wang H."/>
        </authorList>
    </citation>
    <scope>NUCLEOTIDE SEQUENCE [LARGE SCALE GENOMIC DNA]</scope>
    <source>
        <strain evidence="2 3">KCTC 13187</strain>
    </source>
</reference>